<dbReference type="Gene3D" id="1.10.12.10">
    <property type="entry name" value="Lyase 2-enoyl-coa Hydratase, Chain A, domain 2"/>
    <property type="match status" value="1"/>
</dbReference>
<dbReference type="GO" id="GO:0003824">
    <property type="term" value="F:catalytic activity"/>
    <property type="evidence" value="ECO:0007669"/>
    <property type="project" value="UniProtKB-ARBA"/>
</dbReference>
<evidence type="ECO:0000313" key="3">
    <source>
        <dbReference type="Proteomes" id="UP000244755"/>
    </source>
</evidence>
<dbReference type="SUPFAM" id="SSF52096">
    <property type="entry name" value="ClpP/crotonase"/>
    <property type="match status" value="1"/>
</dbReference>
<accession>A0A2R4WMI6</accession>
<dbReference type="Gene3D" id="3.90.226.10">
    <property type="entry name" value="2-enoyl-CoA Hydratase, Chain A, domain 1"/>
    <property type="match status" value="1"/>
</dbReference>
<evidence type="ECO:0000313" key="2">
    <source>
        <dbReference type="EMBL" id="AWB22753.1"/>
    </source>
</evidence>
<dbReference type="OrthoDB" id="9807606at2"/>
<evidence type="ECO:0000256" key="1">
    <source>
        <dbReference type="ARBA" id="ARBA00005254"/>
    </source>
</evidence>
<dbReference type="InterPro" id="IPR029045">
    <property type="entry name" value="ClpP/crotonase-like_dom_sf"/>
</dbReference>
<dbReference type="Proteomes" id="UP000244755">
    <property type="component" value="Chromosome 1"/>
</dbReference>
<gene>
    <name evidence="2" type="ORF">DA075_19105</name>
</gene>
<dbReference type="InterPro" id="IPR001753">
    <property type="entry name" value="Enoyl-CoA_hydra/iso"/>
</dbReference>
<proteinExistence type="inferred from homology"/>
<name>A0A2R4WMI6_9HYPH</name>
<dbReference type="Pfam" id="PF00378">
    <property type="entry name" value="ECH_1"/>
    <property type="match status" value="1"/>
</dbReference>
<reference evidence="2 3" key="1">
    <citation type="submission" date="2018-04" db="EMBL/GenBank/DDBJ databases">
        <title>Methylobacterium sp. PR1016A genome.</title>
        <authorList>
            <person name="Park W."/>
        </authorList>
    </citation>
    <scope>NUCLEOTIDE SEQUENCE [LARGE SCALE GENOMIC DNA]</scope>
    <source>
        <strain evidence="2 3">PR1016A</strain>
    </source>
</reference>
<dbReference type="CDD" id="cd06558">
    <property type="entry name" value="crotonase-like"/>
    <property type="match status" value="1"/>
</dbReference>
<sequence>MGLYDGYETIVAERRGRILTLTLNRPEQLNAVNAKLHTELSRVFVDARRDPEADVIVLTGAGRAFCAGGDIDWMQSSIDRPADFEETAREAKEIVFGQLDLDKPVIARVNGHATGLGASLALLCDVVIMAEKAKIGDPHVSVGLVAGDGGALIWPQLVGYAKAKHYLFTGDLMTAHEAERIGLVTGVAAEGELDAKVYGLAERLASGPLKAIKWTKVTANLPLKALFHSHFDAGVAWECASNLTADHQEAVNAFREKRKPVFTGR</sequence>
<dbReference type="PANTHER" id="PTHR43459">
    <property type="entry name" value="ENOYL-COA HYDRATASE"/>
    <property type="match status" value="1"/>
</dbReference>
<organism evidence="2 3">
    <name type="scientific">Methylobacterium currus</name>
    <dbReference type="NCBI Taxonomy" id="2051553"/>
    <lineage>
        <taxon>Bacteria</taxon>
        <taxon>Pseudomonadati</taxon>
        <taxon>Pseudomonadota</taxon>
        <taxon>Alphaproteobacteria</taxon>
        <taxon>Hyphomicrobiales</taxon>
        <taxon>Methylobacteriaceae</taxon>
        <taxon>Methylobacterium</taxon>
    </lineage>
</organism>
<dbReference type="RefSeq" id="WP_099954553.1">
    <property type="nucleotide sequence ID" value="NZ_CP028843.1"/>
</dbReference>
<protein>
    <submittedName>
        <fullName evidence="2">Enoyl-CoA hydratase</fullName>
    </submittedName>
</protein>
<dbReference type="EMBL" id="CP028843">
    <property type="protein sequence ID" value="AWB22753.1"/>
    <property type="molecule type" value="Genomic_DNA"/>
</dbReference>
<dbReference type="KEGG" id="mee:DA075_19105"/>
<comment type="similarity">
    <text evidence="1">Belongs to the enoyl-CoA hydratase/isomerase family.</text>
</comment>
<dbReference type="InterPro" id="IPR014748">
    <property type="entry name" value="Enoyl-CoA_hydra_C"/>
</dbReference>
<dbReference type="PANTHER" id="PTHR43459:SF3">
    <property type="entry name" value="ENOYL-COA HYDRATASE ECHA15 (ENOYL HYDRASE) (UNSATURATED ACYL-COA HYDRATASE) (CROTONASE)-RELATED"/>
    <property type="match status" value="1"/>
</dbReference>
<dbReference type="AlphaFoldDB" id="A0A2R4WMI6"/>
<keyword evidence="3" id="KW-1185">Reference proteome</keyword>